<evidence type="ECO:0000256" key="11">
    <source>
        <dbReference type="ARBA" id="ARBA00023163"/>
    </source>
</evidence>
<dbReference type="SMART" id="SM00430">
    <property type="entry name" value="HOLI"/>
    <property type="match status" value="1"/>
</dbReference>
<reference evidence="21" key="3">
    <citation type="submission" date="2025-09" db="UniProtKB">
        <authorList>
            <consortium name="Ensembl"/>
        </authorList>
    </citation>
    <scope>IDENTIFICATION</scope>
</reference>
<dbReference type="Pfam" id="PF00105">
    <property type="entry name" value="zf-C4"/>
    <property type="match status" value="1"/>
</dbReference>
<evidence type="ECO:0000256" key="3">
    <source>
        <dbReference type="ARBA" id="ARBA00022490"/>
    </source>
</evidence>
<dbReference type="GO" id="GO:0001228">
    <property type="term" value="F:DNA-binding transcription activator activity, RNA polymerase II-specific"/>
    <property type="evidence" value="ECO:0007669"/>
    <property type="project" value="Ensembl"/>
</dbReference>
<dbReference type="KEGG" id="mdo:100029027"/>
<dbReference type="Bgee" id="ENSMODG00000005089">
    <property type="expression patterns" value="Expressed in liver and 13 other cell types or tissues"/>
</dbReference>
<evidence type="ECO:0000256" key="13">
    <source>
        <dbReference type="ARBA" id="ARBA00023212"/>
    </source>
</evidence>
<evidence type="ECO:0000256" key="15">
    <source>
        <dbReference type="ARBA" id="ARBA00037362"/>
    </source>
</evidence>
<dbReference type="GO" id="GO:0000122">
    <property type="term" value="P:negative regulation of transcription by RNA polymerase II"/>
    <property type="evidence" value="ECO:0000318"/>
    <property type="project" value="GO_Central"/>
</dbReference>
<dbReference type="InterPro" id="IPR001628">
    <property type="entry name" value="Znf_hrmn_rcpt"/>
</dbReference>
<dbReference type="InterPro" id="IPR000536">
    <property type="entry name" value="Nucl_hrmn_rcpt_lig-bd"/>
</dbReference>
<dbReference type="SUPFAM" id="SSF48508">
    <property type="entry name" value="Nuclear receptor ligand-binding domain"/>
    <property type="match status" value="1"/>
</dbReference>
<keyword evidence="10" id="KW-0010">Activator</keyword>
<dbReference type="InterPro" id="IPR013088">
    <property type="entry name" value="Znf_NHR/GATA"/>
</dbReference>
<feature type="domain" description="Nuclear receptor" evidence="19">
    <location>
        <begin position="57"/>
        <end position="132"/>
    </location>
</feature>
<accession>F7A3S7</accession>
<evidence type="ECO:0000256" key="2">
    <source>
        <dbReference type="ARBA" id="ARBA00008092"/>
    </source>
</evidence>
<evidence type="ECO:0000256" key="17">
    <source>
        <dbReference type="ARBA" id="ARBA00043125"/>
    </source>
</evidence>
<dbReference type="Gene3D" id="1.10.565.10">
    <property type="entry name" value="Retinoid X Receptor"/>
    <property type="match status" value="1"/>
</dbReference>
<dbReference type="FunFam" id="3.30.50.10:FF:000035">
    <property type="entry name" value="Nuclear receptor subfamily 1 group I member 3"/>
    <property type="match status" value="1"/>
</dbReference>
<dbReference type="PRINTS" id="PR00546">
    <property type="entry name" value="THYROIDHORMR"/>
</dbReference>
<keyword evidence="13" id="KW-0206">Cytoskeleton</keyword>
<evidence type="ECO:0000256" key="7">
    <source>
        <dbReference type="ARBA" id="ARBA00022833"/>
    </source>
</evidence>
<sequence>MLGKPPILASILGPKSLLHLSTEKSWRLHSTGLHCPLSGGQDPSETPRTMASREDELRSCVVCGDRATGYHFHALTCEGCKGFFRRTINKGMGLTCPFDQCCEVSKNQRRHCPACRLQKCLDVGMKKDMILSAEVLAQRRARKAQRQAEKEPVQLSEKQEMLVQVFLGAHARHVSTMFDQFVQFRPPAHLFTQHQPVPFLPPVLPLLIHLADIKTFMVEQVIKFTKDLPHFRCLPIEDQISLLKGAALEICHIELNTIFCPQSQTFLCGPLRYTFQDGAHVGFQEHFLELLLRFHMTLRRLKLQEPEYVLMAALALFSPDRPGVTQREQIDQFQEEMALTLQNYIRSQQARPQGRFLYAKMLGLLAELRSLSTEYGRQLQRIQELSALMPLLQEIYS</sequence>
<keyword evidence="3" id="KW-0963">Cytoplasm</keyword>
<dbReference type="PANTHER" id="PTHR24082:SF231">
    <property type="entry name" value="NUCLEAR RECEPTOR SUBFAMILY 1 GROUP I MEMBER 3"/>
    <property type="match status" value="1"/>
</dbReference>
<dbReference type="STRING" id="13616.ENSMODP00000006263"/>
<dbReference type="GO" id="GO:0004879">
    <property type="term" value="F:nuclear receptor activity"/>
    <property type="evidence" value="ECO:0000318"/>
    <property type="project" value="GO_Central"/>
</dbReference>
<dbReference type="CTD" id="9970"/>
<evidence type="ECO:0000256" key="12">
    <source>
        <dbReference type="ARBA" id="ARBA00023170"/>
    </source>
</evidence>
<evidence type="ECO:0000259" key="20">
    <source>
        <dbReference type="PROSITE" id="PS51843"/>
    </source>
</evidence>
<evidence type="ECO:0000256" key="8">
    <source>
        <dbReference type="ARBA" id="ARBA00023015"/>
    </source>
</evidence>
<gene>
    <name evidence="21" type="primary">NR1I3</name>
</gene>
<protein>
    <recommendedName>
        <fullName evidence="16">Nuclear receptor subfamily 1 group I member 3</fullName>
    </recommendedName>
    <alternativeName>
        <fullName evidence="17">Constitutive androstane receptor</fullName>
    </alternativeName>
</protein>
<dbReference type="InterPro" id="IPR035500">
    <property type="entry name" value="NHR-like_dom_sf"/>
</dbReference>
<organism evidence="21 22">
    <name type="scientific">Monodelphis domestica</name>
    <name type="common">Gray short-tailed opossum</name>
    <dbReference type="NCBI Taxonomy" id="13616"/>
    <lineage>
        <taxon>Eukaryota</taxon>
        <taxon>Metazoa</taxon>
        <taxon>Chordata</taxon>
        <taxon>Craniata</taxon>
        <taxon>Vertebrata</taxon>
        <taxon>Euteleostomi</taxon>
        <taxon>Mammalia</taxon>
        <taxon>Metatheria</taxon>
        <taxon>Didelphimorphia</taxon>
        <taxon>Didelphidae</taxon>
        <taxon>Monodelphis</taxon>
    </lineage>
</organism>
<reference evidence="21" key="2">
    <citation type="submission" date="2025-08" db="UniProtKB">
        <authorList>
            <consortium name="Ensembl"/>
        </authorList>
    </citation>
    <scope>IDENTIFICATION</scope>
</reference>
<dbReference type="SUPFAM" id="SSF57716">
    <property type="entry name" value="Glucocorticoid receptor-like (DNA-binding domain)"/>
    <property type="match status" value="1"/>
</dbReference>
<keyword evidence="6 18" id="KW-0863">Zinc-finger</keyword>
<dbReference type="Ensembl" id="ENSMODT00000006393.3">
    <property type="protein sequence ID" value="ENSMODP00000006263.2"/>
    <property type="gene ID" value="ENSMODG00000005089.4"/>
</dbReference>
<dbReference type="PROSITE" id="PS00031">
    <property type="entry name" value="NUCLEAR_REC_DBD_1"/>
    <property type="match status" value="1"/>
</dbReference>
<dbReference type="InterPro" id="IPR050234">
    <property type="entry name" value="Nuclear_hormone_rcpt_NR1"/>
</dbReference>
<keyword evidence="4" id="KW-0597">Phosphoprotein</keyword>
<evidence type="ECO:0000256" key="14">
    <source>
        <dbReference type="ARBA" id="ARBA00023242"/>
    </source>
</evidence>
<evidence type="ECO:0000256" key="10">
    <source>
        <dbReference type="ARBA" id="ARBA00023159"/>
    </source>
</evidence>
<evidence type="ECO:0000313" key="22">
    <source>
        <dbReference type="Proteomes" id="UP000002280"/>
    </source>
</evidence>
<comment type="similarity">
    <text evidence="2">Belongs to the nuclear hormone receptor family. NR1 subfamily.</text>
</comment>
<keyword evidence="5 18" id="KW-0479">Metal-binding</keyword>
<comment type="subcellular location">
    <subcellularLocation>
        <location evidence="1">Cytoplasm</location>
        <location evidence="1">Cytoskeleton</location>
    </subcellularLocation>
    <subcellularLocation>
        <location evidence="18">Nucleus</location>
    </subcellularLocation>
</comment>
<dbReference type="OrthoDB" id="6355676at2759"/>
<feature type="domain" description="NR LBD" evidence="20">
    <location>
        <begin position="158"/>
        <end position="397"/>
    </location>
</feature>
<dbReference type="GO" id="GO:0005654">
    <property type="term" value="C:nucleoplasm"/>
    <property type="evidence" value="ECO:0007669"/>
    <property type="project" value="Ensembl"/>
</dbReference>
<reference evidence="21 22" key="1">
    <citation type="journal article" date="2007" name="Nature">
        <title>Genome of the marsupial Monodelphis domestica reveals innovation in non-coding sequences.</title>
        <authorList>
            <person name="Mikkelsen T.S."/>
            <person name="Wakefield M.J."/>
            <person name="Aken B."/>
            <person name="Amemiya C.T."/>
            <person name="Chang J.L."/>
            <person name="Duke S."/>
            <person name="Garber M."/>
            <person name="Gentles A.J."/>
            <person name="Goodstadt L."/>
            <person name="Heger A."/>
            <person name="Jurka J."/>
            <person name="Kamal M."/>
            <person name="Mauceli E."/>
            <person name="Searle S.M."/>
            <person name="Sharpe T."/>
            <person name="Baker M.L."/>
            <person name="Batzer M.A."/>
            <person name="Benos P.V."/>
            <person name="Belov K."/>
            <person name="Clamp M."/>
            <person name="Cook A."/>
            <person name="Cuff J."/>
            <person name="Das R."/>
            <person name="Davidow L."/>
            <person name="Deakin J.E."/>
            <person name="Fazzari M.J."/>
            <person name="Glass J.L."/>
            <person name="Grabherr M."/>
            <person name="Greally J.M."/>
            <person name="Gu W."/>
            <person name="Hore T.A."/>
            <person name="Huttley G.A."/>
            <person name="Kleber M."/>
            <person name="Jirtle R.L."/>
            <person name="Koina E."/>
            <person name="Lee J.T."/>
            <person name="Mahony S."/>
            <person name="Marra M.A."/>
            <person name="Miller R.D."/>
            <person name="Nicholls R.D."/>
            <person name="Oda M."/>
            <person name="Papenfuss A.T."/>
            <person name="Parra Z.E."/>
            <person name="Pollock D.D."/>
            <person name="Ray D.A."/>
            <person name="Schein J.E."/>
            <person name="Speed T.P."/>
            <person name="Thompson K."/>
            <person name="VandeBerg J.L."/>
            <person name="Wade C.M."/>
            <person name="Walker J.A."/>
            <person name="Waters P.D."/>
            <person name="Webber C."/>
            <person name="Weidman J.R."/>
            <person name="Xie X."/>
            <person name="Zody M.C."/>
            <person name="Baldwin J."/>
            <person name="Abdouelleil A."/>
            <person name="Abdulkadir J."/>
            <person name="Abebe A."/>
            <person name="Abera B."/>
            <person name="Abreu J."/>
            <person name="Acer S.C."/>
            <person name="Aftuck L."/>
            <person name="Alexander A."/>
            <person name="An P."/>
            <person name="Anderson E."/>
            <person name="Anderson S."/>
            <person name="Arachi H."/>
            <person name="Azer M."/>
            <person name="Bachantsang P."/>
            <person name="Barry A."/>
            <person name="Bayul T."/>
            <person name="Berlin A."/>
            <person name="Bessette D."/>
            <person name="Bloom T."/>
            <person name="Bloom T."/>
            <person name="Boguslavskiy L."/>
            <person name="Bonnet C."/>
            <person name="Boukhgalter B."/>
            <person name="Bourzgui I."/>
            <person name="Brown A."/>
            <person name="Cahill P."/>
            <person name="Channer S."/>
            <person name="Cheshatsang Y."/>
            <person name="Chuda L."/>
            <person name="Citroen M."/>
            <person name="Collymore A."/>
            <person name="Cooke P."/>
            <person name="Costello M."/>
            <person name="D'Aco K."/>
            <person name="Daza R."/>
            <person name="De Haan G."/>
            <person name="DeGray S."/>
            <person name="DeMaso C."/>
            <person name="Dhargay N."/>
            <person name="Dooley K."/>
            <person name="Dooley E."/>
            <person name="Doricent M."/>
            <person name="Dorje P."/>
            <person name="Dorjee K."/>
            <person name="Dupes A."/>
            <person name="Elong R."/>
            <person name="Falk J."/>
            <person name="Farina A."/>
            <person name="Faro S."/>
            <person name="Ferguson D."/>
            <person name="Fisher S."/>
            <person name="Foley C.D."/>
            <person name="Franke A."/>
            <person name="Friedrich D."/>
            <person name="Gadbois L."/>
            <person name="Gearin G."/>
            <person name="Gearin C.R."/>
            <person name="Giannoukos G."/>
            <person name="Goode T."/>
            <person name="Graham J."/>
            <person name="Grandbois E."/>
            <person name="Grewal S."/>
            <person name="Gyaltsen K."/>
            <person name="Hafez N."/>
            <person name="Hagos B."/>
            <person name="Hall J."/>
            <person name="Henson C."/>
            <person name="Hollinger A."/>
            <person name="Honan T."/>
            <person name="Huard M.D."/>
            <person name="Hughes L."/>
            <person name="Hurhula B."/>
            <person name="Husby M.E."/>
            <person name="Kamat A."/>
            <person name="Kanga B."/>
            <person name="Kashin S."/>
            <person name="Khazanovich D."/>
            <person name="Kisner P."/>
            <person name="Lance K."/>
            <person name="Lara M."/>
            <person name="Lee W."/>
            <person name="Lennon N."/>
            <person name="Letendre F."/>
            <person name="LeVine R."/>
            <person name="Lipovsky A."/>
            <person name="Liu X."/>
            <person name="Liu J."/>
            <person name="Liu S."/>
            <person name="Lokyitsang T."/>
            <person name="Lokyitsang Y."/>
            <person name="Lubonja R."/>
            <person name="Lui A."/>
            <person name="MacDonald P."/>
            <person name="Magnisalis V."/>
            <person name="Maru K."/>
            <person name="Matthews C."/>
            <person name="McCusker W."/>
            <person name="McDonough S."/>
            <person name="Mehta T."/>
            <person name="Meldrim J."/>
            <person name="Meneus L."/>
            <person name="Mihai O."/>
            <person name="Mihalev A."/>
            <person name="Mihova T."/>
            <person name="Mittelman R."/>
            <person name="Mlenga V."/>
            <person name="Montmayeur A."/>
            <person name="Mulrain L."/>
            <person name="Navidi A."/>
            <person name="Naylor J."/>
            <person name="Negash T."/>
            <person name="Nguyen T."/>
            <person name="Nguyen N."/>
            <person name="Nicol R."/>
            <person name="Norbu C."/>
            <person name="Norbu N."/>
            <person name="Novod N."/>
            <person name="O'Neill B."/>
            <person name="Osman S."/>
            <person name="Markiewicz E."/>
            <person name="Oyono O.L."/>
            <person name="Patti C."/>
            <person name="Phunkhang P."/>
            <person name="Pierre F."/>
            <person name="Priest M."/>
            <person name="Raghuraman S."/>
            <person name="Rege F."/>
            <person name="Reyes R."/>
            <person name="Rise C."/>
            <person name="Rogov P."/>
            <person name="Ross K."/>
            <person name="Ryan E."/>
            <person name="Settipalli S."/>
            <person name="Shea T."/>
            <person name="Sherpa N."/>
            <person name="Shi L."/>
            <person name="Shih D."/>
            <person name="Sparrow T."/>
            <person name="Spaulding J."/>
            <person name="Stalker J."/>
            <person name="Stange-Thomann N."/>
            <person name="Stavropoulos S."/>
            <person name="Stone C."/>
            <person name="Strader C."/>
            <person name="Tesfaye S."/>
            <person name="Thomson T."/>
            <person name="Thoulutsang Y."/>
            <person name="Thoulutsang D."/>
            <person name="Topham K."/>
            <person name="Topping I."/>
            <person name="Tsamla T."/>
            <person name="Vassiliev H."/>
            <person name="Vo A."/>
            <person name="Wangchuk T."/>
            <person name="Wangdi T."/>
            <person name="Weiand M."/>
            <person name="Wilkinson J."/>
            <person name="Wilson A."/>
            <person name="Yadav S."/>
            <person name="Young G."/>
            <person name="Yu Q."/>
            <person name="Zembek L."/>
            <person name="Zhong D."/>
            <person name="Zimmer A."/>
            <person name="Zwirko Z."/>
            <person name="Jaffe D.B."/>
            <person name="Alvarez P."/>
            <person name="Brockman W."/>
            <person name="Butler J."/>
            <person name="Chin C."/>
            <person name="Gnerre S."/>
            <person name="MacCallum I."/>
            <person name="Graves J.A."/>
            <person name="Ponting C.P."/>
            <person name="Breen M."/>
            <person name="Samollow P.B."/>
            <person name="Lander E.S."/>
            <person name="Lindblad-Toh K."/>
        </authorList>
    </citation>
    <scope>NUCLEOTIDE SEQUENCE [LARGE SCALE GENOMIC DNA]</scope>
</reference>
<dbReference type="InterPro" id="IPR001723">
    <property type="entry name" value="Nuclear_hrmn_rcpt"/>
</dbReference>
<name>F7A3S7_MONDO</name>
<evidence type="ECO:0000256" key="9">
    <source>
        <dbReference type="ARBA" id="ARBA00023125"/>
    </source>
</evidence>
<dbReference type="PROSITE" id="PS51030">
    <property type="entry name" value="NUCLEAR_REC_DBD_2"/>
    <property type="match status" value="1"/>
</dbReference>
<keyword evidence="12 18" id="KW-0675">Receptor</keyword>
<evidence type="ECO:0000256" key="1">
    <source>
        <dbReference type="ARBA" id="ARBA00004245"/>
    </source>
</evidence>
<dbReference type="AlphaFoldDB" id="F7A3S7"/>
<dbReference type="PRINTS" id="PR00047">
    <property type="entry name" value="STROIDFINGER"/>
</dbReference>
<dbReference type="CDD" id="cd07156">
    <property type="entry name" value="NR_DBD_VDR_like"/>
    <property type="match status" value="1"/>
</dbReference>
<dbReference type="GO" id="GO:0000978">
    <property type="term" value="F:RNA polymerase II cis-regulatory region sequence-specific DNA binding"/>
    <property type="evidence" value="ECO:0000318"/>
    <property type="project" value="GO_Central"/>
</dbReference>
<keyword evidence="8 18" id="KW-0805">Transcription regulation</keyword>
<evidence type="ECO:0000313" key="21">
    <source>
        <dbReference type="Ensembl" id="ENSMODP00000006263.2"/>
    </source>
</evidence>
<dbReference type="InParanoid" id="F7A3S7"/>
<keyword evidence="9 18" id="KW-0238">DNA-binding</keyword>
<dbReference type="OMA" id="VHAGFQE"/>
<keyword evidence="11 18" id="KW-0804">Transcription</keyword>
<keyword evidence="14 18" id="KW-0539">Nucleus</keyword>
<dbReference type="SMART" id="SM00399">
    <property type="entry name" value="ZnF_C4"/>
    <property type="match status" value="1"/>
</dbReference>
<dbReference type="InterPro" id="IPR001728">
    <property type="entry name" value="ThyrH_rcpt"/>
</dbReference>
<dbReference type="FunFam" id="1.10.565.10:FF:000025">
    <property type="entry name" value="Nuclear receptor subfamily 1 group I member 3"/>
    <property type="match status" value="1"/>
</dbReference>
<dbReference type="Pfam" id="PF00104">
    <property type="entry name" value="Hormone_recep"/>
    <property type="match status" value="1"/>
</dbReference>
<dbReference type="Proteomes" id="UP000002280">
    <property type="component" value="Chromosome 2"/>
</dbReference>
<dbReference type="GO" id="GO:0045944">
    <property type="term" value="P:positive regulation of transcription by RNA polymerase II"/>
    <property type="evidence" value="ECO:0000318"/>
    <property type="project" value="GO_Central"/>
</dbReference>
<dbReference type="GO" id="GO:0008270">
    <property type="term" value="F:zinc ion binding"/>
    <property type="evidence" value="ECO:0007669"/>
    <property type="project" value="UniProtKB-KW"/>
</dbReference>
<dbReference type="GO" id="GO:0005856">
    <property type="term" value="C:cytoskeleton"/>
    <property type="evidence" value="ECO:0007669"/>
    <property type="project" value="UniProtKB-SubCell"/>
</dbReference>
<keyword evidence="22" id="KW-1185">Reference proteome</keyword>
<evidence type="ECO:0000259" key="19">
    <source>
        <dbReference type="PROSITE" id="PS51030"/>
    </source>
</evidence>
<dbReference type="GeneTree" id="ENSGT00940000160641"/>
<dbReference type="PRINTS" id="PR00398">
    <property type="entry name" value="STRDHORMONER"/>
</dbReference>
<dbReference type="PROSITE" id="PS51843">
    <property type="entry name" value="NR_LBD"/>
    <property type="match status" value="1"/>
</dbReference>
<evidence type="ECO:0000256" key="6">
    <source>
        <dbReference type="ARBA" id="ARBA00022771"/>
    </source>
</evidence>
<evidence type="ECO:0000256" key="16">
    <source>
        <dbReference type="ARBA" id="ARBA00040912"/>
    </source>
</evidence>
<dbReference type="GO" id="GO:0030154">
    <property type="term" value="P:cell differentiation"/>
    <property type="evidence" value="ECO:0000318"/>
    <property type="project" value="GO_Central"/>
</dbReference>
<dbReference type="GeneID" id="100029027"/>
<dbReference type="GO" id="GO:0030522">
    <property type="term" value="P:intracellular receptor signaling pathway"/>
    <property type="evidence" value="ECO:0000318"/>
    <property type="project" value="GO_Central"/>
</dbReference>
<dbReference type="GO" id="GO:0005829">
    <property type="term" value="C:cytosol"/>
    <property type="evidence" value="ECO:0007669"/>
    <property type="project" value="Ensembl"/>
</dbReference>
<evidence type="ECO:0000256" key="4">
    <source>
        <dbReference type="ARBA" id="ARBA00022553"/>
    </source>
</evidence>
<dbReference type="GO" id="GO:0005634">
    <property type="term" value="C:nucleus"/>
    <property type="evidence" value="ECO:0000318"/>
    <property type="project" value="GO_Central"/>
</dbReference>
<evidence type="ECO:0000256" key="18">
    <source>
        <dbReference type="RuleBase" id="RU004334"/>
    </source>
</evidence>
<dbReference type="PANTHER" id="PTHR24082">
    <property type="entry name" value="NUCLEAR HORMONE RECEPTOR"/>
    <property type="match status" value="1"/>
</dbReference>
<dbReference type="eggNOG" id="KOG3575">
    <property type="taxonomic scope" value="Eukaryota"/>
</dbReference>
<dbReference type="FunCoup" id="F7A3S7">
    <property type="interactions" value="543"/>
</dbReference>
<dbReference type="Gene3D" id="3.30.50.10">
    <property type="entry name" value="Erythroid Transcription Factor GATA-1, subunit A"/>
    <property type="match status" value="1"/>
</dbReference>
<dbReference type="HOGENOM" id="CLU_007368_12_0_1"/>
<evidence type="ECO:0000256" key="5">
    <source>
        <dbReference type="ARBA" id="ARBA00022723"/>
    </source>
</evidence>
<keyword evidence="7 18" id="KW-0862">Zinc</keyword>
<comment type="function">
    <text evidence="15">Binds and transactivates the retinoic acid response elements that control expression of the retinoic acid receptor beta 2 and alcohol dehydrogenase 3 genes. Transactivates both the phenobarbital responsive element module of the human CYP2B6 gene and the CYP3A4 xenobiotic response element.</text>
</comment>
<proteinExistence type="inferred from homology"/>